<reference evidence="4" key="1">
    <citation type="journal article" date="2019" name="Int. J. Syst. Evol. Microbiol.">
        <title>The Global Catalogue of Microorganisms (GCM) 10K type strain sequencing project: providing services to taxonomists for standard genome sequencing and annotation.</title>
        <authorList>
            <consortium name="The Broad Institute Genomics Platform"/>
            <consortium name="The Broad Institute Genome Sequencing Center for Infectious Disease"/>
            <person name="Wu L."/>
            <person name="Ma J."/>
        </authorList>
    </citation>
    <scope>NUCLEOTIDE SEQUENCE [LARGE SCALE GENOMIC DNA]</scope>
    <source>
        <strain evidence="4">NBRC 100033</strain>
    </source>
</reference>
<dbReference type="PANTHER" id="PTHR46118:SF4">
    <property type="entry name" value="PROTEIN ABHD11"/>
    <property type="match status" value="1"/>
</dbReference>
<sequence>MSILAHQRNGQGQPLVVVHGLFGSASNWRNVALKLEDDLAVWGVDLRNHGNSFHRSGMDYAQQAKDLLNWLDNAGLDKVSLLGHSMGGKVVMEFALRYPSRVEKLIIVDIAPIKYEASHNEIIASLIALKAQEPWHERRQADRLLNEYLGEEAIQTRLFLLTNLRRTSDGLRLRVGIEEIKEGYASILDAPESIAEGKTFAGPTLVIRGTRSDYVPDSSLPIFKQTFPEYQLVDLDGGHWLHAEQTDAFAAAVKDFIG</sequence>
<dbReference type="RefSeq" id="WP_027850424.1">
    <property type="nucleotide sequence ID" value="NZ_BSOR01000029.1"/>
</dbReference>
<comment type="caution">
    <text evidence="3">The sequence shown here is derived from an EMBL/GenBank/DDBJ whole genome shotgun (WGS) entry which is preliminary data.</text>
</comment>
<dbReference type="InterPro" id="IPR000073">
    <property type="entry name" value="AB_hydrolase_1"/>
</dbReference>
<evidence type="ECO:0000313" key="3">
    <source>
        <dbReference type="EMBL" id="GLR64324.1"/>
    </source>
</evidence>
<dbReference type="PRINTS" id="PR00111">
    <property type="entry name" value="ABHYDROLASE"/>
</dbReference>
<dbReference type="EMBL" id="BSOR01000029">
    <property type="protein sequence ID" value="GLR64324.1"/>
    <property type="molecule type" value="Genomic_DNA"/>
</dbReference>
<evidence type="ECO:0000256" key="1">
    <source>
        <dbReference type="ARBA" id="ARBA00022801"/>
    </source>
</evidence>
<dbReference type="Pfam" id="PF00561">
    <property type="entry name" value="Abhydrolase_1"/>
    <property type="match status" value="1"/>
</dbReference>
<dbReference type="PANTHER" id="PTHR46118">
    <property type="entry name" value="PROTEIN ABHD11"/>
    <property type="match status" value="1"/>
</dbReference>
<evidence type="ECO:0000259" key="2">
    <source>
        <dbReference type="Pfam" id="PF00561"/>
    </source>
</evidence>
<proteinExistence type="predicted"/>
<keyword evidence="1" id="KW-0378">Hydrolase</keyword>
<gene>
    <name evidence="3" type="ORF">GCM10007878_17620</name>
</gene>
<evidence type="ECO:0000313" key="4">
    <source>
        <dbReference type="Proteomes" id="UP001156682"/>
    </source>
</evidence>
<keyword evidence="4" id="KW-1185">Reference proteome</keyword>
<dbReference type="Proteomes" id="UP001156682">
    <property type="component" value="Unassembled WGS sequence"/>
</dbReference>
<dbReference type="SUPFAM" id="SSF53474">
    <property type="entry name" value="alpha/beta-Hydrolases"/>
    <property type="match status" value="1"/>
</dbReference>
<dbReference type="InterPro" id="IPR029058">
    <property type="entry name" value="AB_hydrolase_fold"/>
</dbReference>
<organism evidence="3 4">
    <name type="scientific">Marinospirillum insulare</name>
    <dbReference type="NCBI Taxonomy" id="217169"/>
    <lineage>
        <taxon>Bacteria</taxon>
        <taxon>Pseudomonadati</taxon>
        <taxon>Pseudomonadota</taxon>
        <taxon>Gammaproteobacteria</taxon>
        <taxon>Oceanospirillales</taxon>
        <taxon>Oceanospirillaceae</taxon>
        <taxon>Marinospirillum</taxon>
    </lineage>
</organism>
<feature type="domain" description="AB hydrolase-1" evidence="2">
    <location>
        <begin position="14"/>
        <end position="244"/>
    </location>
</feature>
<accession>A0ABQ5ZWE7</accession>
<protein>
    <submittedName>
        <fullName evidence="3">Acyl-CoA esterase</fullName>
    </submittedName>
</protein>
<name>A0ABQ5ZWE7_9GAMM</name>
<dbReference type="Gene3D" id="3.40.50.1820">
    <property type="entry name" value="alpha/beta hydrolase"/>
    <property type="match status" value="1"/>
</dbReference>